<evidence type="ECO:0000313" key="2">
    <source>
        <dbReference type="EMBL" id="TQN28655.1"/>
    </source>
</evidence>
<dbReference type="AlphaFoldDB" id="A0A543NA06"/>
<evidence type="ECO:0000256" key="1">
    <source>
        <dbReference type="SAM" id="MobiDB-lite"/>
    </source>
</evidence>
<feature type="region of interest" description="Disordered" evidence="1">
    <location>
        <begin position="83"/>
        <end position="234"/>
    </location>
</feature>
<accession>A0A543NA06</accession>
<sequence>MRGGFLPAALPVADGRTRTGLSHSPQPLREGARDRVVSVPPPYPDPSPEWSSPFRKTGHAGGVRPPASQPVRITAARAAGGCSWGASWWRNGSGGTRPTAPDPGRTQYPPAPPELLRPRGGGRDAGGATPRAATGAHLRTCGPTPPAARIPGGPDTCTQSAYPPFCKVERGDVKTPFPPAGCPGDFWWRTGERRRSRRGAERRLGGPGNQSPHGHPAADGPSRAAPHTSPRQQR</sequence>
<keyword evidence="3" id="KW-1185">Reference proteome</keyword>
<reference evidence="2 3" key="1">
    <citation type="submission" date="2019-06" db="EMBL/GenBank/DDBJ databases">
        <title>Sequencing the genomes of 1000 actinobacteria strains.</title>
        <authorList>
            <person name="Klenk H.-P."/>
        </authorList>
    </citation>
    <scope>NUCLEOTIDE SEQUENCE [LARGE SCALE GENOMIC DNA]</scope>
    <source>
        <strain evidence="2 3">DSM 45015</strain>
    </source>
</reference>
<organism evidence="2 3">
    <name type="scientific">Haloactinospora alba</name>
    <dbReference type="NCBI Taxonomy" id="405555"/>
    <lineage>
        <taxon>Bacteria</taxon>
        <taxon>Bacillati</taxon>
        <taxon>Actinomycetota</taxon>
        <taxon>Actinomycetes</taxon>
        <taxon>Streptosporangiales</taxon>
        <taxon>Nocardiopsidaceae</taxon>
        <taxon>Haloactinospora</taxon>
    </lineage>
</organism>
<dbReference type="Proteomes" id="UP000317422">
    <property type="component" value="Unassembled WGS sequence"/>
</dbReference>
<proteinExistence type="predicted"/>
<feature type="compositionally biased region" description="Low complexity" evidence="1">
    <location>
        <begin position="126"/>
        <end position="136"/>
    </location>
</feature>
<dbReference type="EMBL" id="VFQC01000002">
    <property type="protein sequence ID" value="TQN28655.1"/>
    <property type="molecule type" value="Genomic_DNA"/>
</dbReference>
<gene>
    <name evidence="2" type="ORF">FHX37_4013</name>
</gene>
<protein>
    <submittedName>
        <fullName evidence="2">Uncharacterized protein</fullName>
    </submittedName>
</protein>
<feature type="compositionally biased region" description="Basic and acidic residues" evidence="1">
    <location>
        <begin position="190"/>
        <end position="204"/>
    </location>
</feature>
<evidence type="ECO:0000313" key="3">
    <source>
        <dbReference type="Proteomes" id="UP000317422"/>
    </source>
</evidence>
<comment type="caution">
    <text evidence="2">The sequence shown here is derived from an EMBL/GenBank/DDBJ whole genome shotgun (WGS) entry which is preliminary data.</text>
</comment>
<name>A0A543NA06_9ACTN</name>
<feature type="region of interest" description="Disordered" evidence="1">
    <location>
        <begin position="1"/>
        <end position="70"/>
    </location>
</feature>